<dbReference type="RefSeq" id="WP_282905408.1">
    <property type="nucleotide sequence ID" value="NZ_CP124855.1"/>
</dbReference>
<accession>A0ABY8RGH2</accession>
<evidence type="ECO:0000313" key="1">
    <source>
        <dbReference type="EMBL" id="WHF52104.1"/>
    </source>
</evidence>
<evidence type="ECO:0000313" key="2">
    <source>
        <dbReference type="Proteomes" id="UP001241656"/>
    </source>
</evidence>
<dbReference type="EMBL" id="CP124855">
    <property type="protein sequence ID" value="WHF52104.1"/>
    <property type="molecule type" value="Genomic_DNA"/>
</dbReference>
<gene>
    <name evidence="1" type="ORF">QGN23_02235</name>
</gene>
<proteinExistence type="predicted"/>
<reference evidence="1 2" key="1">
    <citation type="submission" date="2023-05" db="EMBL/GenBank/DDBJ databases">
        <title>Genomic insight into Chryseobacterium sp. wdc7 isolated forest soil (Gotjawal).</title>
        <authorList>
            <person name="Park S.-J."/>
        </authorList>
    </citation>
    <scope>NUCLEOTIDE SEQUENCE [LARGE SCALE GENOMIC DNA]</scope>
    <source>
        <strain evidence="2">wdc7</strain>
    </source>
</reference>
<dbReference type="Proteomes" id="UP001241656">
    <property type="component" value="Chromosome"/>
</dbReference>
<protein>
    <submittedName>
        <fullName evidence="1">DUF2384 domain-containing protein</fullName>
    </submittedName>
</protein>
<keyword evidence="2" id="KW-1185">Reference proteome</keyword>
<sequence length="154" mass="17655">MKTKSHKKESESLVSEPAVAYGNTSYRNFVFQNDYSLVKKAKAGIQTDVFYTFAESIKMPEKMLAAVLNLSPRTISNYRELNKSLEPNHSEHLLKLIALFEKGKEYLGNIDEFNNWLEKPFWNSEEKPSDFLNTSGGVDLLIVRLERMAQGYPV</sequence>
<organism evidence="1 2">
    <name type="scientific">Chryseobacterium gotjawalense</name>
    <dbReference type="NCBI Taxonomy" id="3042315"/>
    <lineage>
        <taxon>Bacteria</taxon>
        <taxon>Pseudomonadati</taxon>
        <taxon>Bacteroidota</taxon>
        <taxon>Flavobacteriia</taxon>
        <taxon>Flavobacteriales</taxon>
        <taxon>Weeksellaceae</taxon>
        <taxon>Chryseobacterium group</taxon>
        <taxon>Chryseobacterium</taxon>
    </lineage>
</organism>
<name>A0ABY8RGH2_9FLAO</name>